<dbReference type="PANTHER" id="PTHR40430:SF1">
    <property type="entry name" value="T. BRUCEI SPP.-SPECIFIC PROTEIN"/>
    <property type="match status" value="1"/>
</dbReference>
<dbReference type="EMBL" id="RRYP01010498">
    <property type="protein sequence ID" value="TNV78341.1"/>
    <property type="molecule type" value="Genomic_DNA"/>
</dbReference>
<feature type="region of interest" description="Disordered" evidence="1">
    <location>
        <begin position="24"/>
        <end position="44"/>
    </location>
</feature>
<evidence type="ECO:0000313" key="3">
    <source>
        <dbReference type="Proteomes" id="UP000785679"/>
    </source>
</evidence>
<dbReference type="AlphaFoldDB" id="A0A8J8NQG2"/>
<gene>
    <name evidence="2" type="ORF">FGO68_gene1038</name>
</gene>
<organism evidence="2 3">
    <name type="scientific">Halteria grandinella</name>
    <dbReference type="NCBI Taxonomy" id="5974"/>
    <lineage>
        <taxon>Eukaryota</taxon>
        <taxon>Sar</taxon>
        <taxon>Alveolata</taxon>
        <taxon>Ciliophora</taxon>
        <taxon>Intramacronucleata</taxon>
        <taxon>Spirotrichea</taxon>
        <taxon>Stichotrichia</taxon>
        <taxon>Sporadotrichida</taxon>
        <taxon>Halteriidae</taxon>
        <taxon>Halteria</taxon>
    </lineage>
</organism>
<evidence type="ECO:0000256" key="1">
    <source>
        <dbReference type="SAM" id="MobiDB-lite"/>
    </source>
</evidence>
<name>A0A8J8NQG2_HALGN</name>
<protein>
    <submittedName>
        <fullName evidence="2">Uncharacterized protein</fullName>
    </submittedName>
</protein>
<dbReference type="PANTHER" id="PTHR40430">
    <property type="entry name" value="T. BRUCEI SPP.-SPECIFIC PROTEIN"/>
    <property type="match status" value="1"/>
</dbReference>
<keyword evidence="3" id="KW-1185">Reference proteome</keyword>
<reference evidence="2" key="1">
    <citation type="submission" date="2019-06" db="EMBL/GenBank/DDBJ databases">
        <authorList>
            <person name="Zheng W."/>
        </authorList>
    </citation>
    <scope>NUCLEOTIDE SEQUENCE</scope>
    <source>
        <strain evidence="2">QDHG01</strain>
    </source>
</reference>
<sequence length="421" mass="48281">MATVAQPQSKLHALANGMFKDNANQNKENFFNSPTPAGASTNKHSQMWNEFGFPLIPQGGGDFAGSPLNDNGFPTQQSTIFPGGQNGIGPHYEIPNLSSMLYEYTNKEADRILQGFRIGNFVSLRDLPTDFNYGNVLLAQKDKIEQNIINKPDQKTYVELQAGGGYFSKFDWQPDPYARYLETQWKEAHDKREKQQATHGLNPFVSMPKIPVQLHHVSPFDASCGSGQMASFLFADDPYESTKLEVMKYRWLEDSKIIYGNFKPAHYDQSLKQINRLHLPEVVGYIKRSLLSDWSDISFVIGTNPEDFIEMRFDTESLDSPKGLHTYLNNMVNCNDFVLKYQLRRVVQYWNHYSQENGGKQIYFMLAPPWVKIRKPILYLKQIQDMKDKQELEDAGMSAIMNSDMIQEEKETLEQNSPQVR</sequence>
<dbReference type="OrthoDB" id="311377at2759"/>
<dbReference type="Proteomes" id="UP000785679">
    <property type="component" value="Unassembled WGS sequence"/>
</dbReference>
<comment type="caution">
    <text evidence="2">The sequence shown here is derived from an EMBL/GenBank/DDBJ whole genome shotgun (WGS) entry which is preliminary data.</text>
</comment>
<accession>A0A8J8NQG2</accession>
<evidence type="ECO:0000313" key="2">
    <source>
        <dbReference type="EMBL" id="TNV78341.1"/>
    </source>
</evidence>
<proteinExistence type="predicted"/>